<accession>A0A1Y2CER4</accession>
<evidence type="ECO:0000313" key="9">
    <source>
        <dbReference type="EMBL" id="ORY45543.1"/>
    </source>
</evidence>
<dbReference type="GO" id="GO:0000978">
    <property type="term" value="F:RNA polymerase II cis-regulatory region sequence-specific DNA binding"/>
    <property type="evidence" value="ECO:0007669"/>
    <property type="project" value="TreeGrafter"/>
</dbReference>
<sequence length="295" mass="32397">MTAPFTSQSFEDSTWDFLMPSITGSSLSQQQQQQFHVPKTDASLAAMNLPAHNELQPFFALHPTQMLVNDFGLPLFDSAHLLQQQLLLVQQQQQLLSLLATMSPSQLQEVAAQAPELLTTPAGFKATSGSTPLDLLARTDSVATTPSTTSLHMSPPPSPLSTSDSPIPASSALLHDQQHQPHHHLAPQIHTCINCGTSVTPMWRRDLHGNRVCNACGVYYRMNGVHRTVKAGANVQVQRRRPRTMKDSSSSGPSKKKKKSVATMKRKLVPKKPVSMSEDEEEDDISELNSDSEFI</sequence>
<name>A0A1Y2CER4_9FUNG</name>
<dbReference type="InterPro" id="IPR039355">
    <property type="entry name" value="Transcription_factor_GATA"/>
</dbReference>
<keyword evidence="5" id="KW-0539">Nucleus</keyword>
<dbReference type="PROSITE" id="PS00344">
    <property type="entry name" value="GATA_ZN_FINGER_1"/>
    <property type="match status" value="1"/>
</dbReference>
<feature type="compositionally biased region" description="Low complexity" evidence="7">
    <location>
        <begin position="160"/>
        <end position="175"/>
    </location>
</feature>
<feature type="compositionally biased region" description="Acidic residues" evidence="7">
    <location>
        <begin position="277"/>
        <end position="286"/>
    </location>
</feature>
<dbReference type="Gene3D" id="3.30.50.10">
    <property type="entry name" value="Erythroid Transcription Factor GATA-1, subunit A"/>
    <property type="match status" value="1"/>
</dbReference>
<dbReference type="EMBL" id="MCGO01000019">
    <property type="protein sequence ID" value="ORY45543.1"/>
    <property type="molecule type" value="Genomic_DNA"/>
</dbReference>
<evidence type="ECO:0000256" key="3">
    <source>
        <dbReference type="ARBA" id="ARBA00022771"/>
    </source>
</evidence>
<dbReference type="PROSITE" id="PS50114">
    <property type="entry name" value="GATA_ZN_FINGER_2"/>
    <property type="match status" value="1"/>
</dbReference>
<dbReference type="GO" id="GO:0045944">
    <property type="term" value="P:positive regulation of transcription by RNA polymerase II"/>
    <property type="evidence" value="ECO:0007669"/>
    <property type="project" value="TreeGrafter"/>
</dbReference>
<dbReference type="AlphaFoldDB" id="A0A1Y2CER4"/>
<gene>
    <name evidence="9" type="ORF">BCR33DRAFT_716215</name>
</gene>
<keyword evidence="10" id="KW-1185">Reference proteome</keyword>
<evidence type="ECO:0000256" key="4">
    <source>
        <dbReference type="ARBA" id="ARBA00022833"/>
    </source>
</evidence>
<comment type="subcellular location">
    <subcellularLocation>
        <location evidence="1">Nucleus</location>
    </subcellularLocation>
</comment>
<keyword evidence="2" id="KW-0479">Metal-binding</keyword>
<dbReference type="OrthoDB" id="515401at2759"/>
<evidence type="ECO:0000259" key="8">
    <source>
        <dbReference type="PROSITE" id="PS50114"/>
    </source>
</evidence>
<feature type="domain" description="GATA-type" evidence="8">
    <location>
        <begin position="192"/>
        <end position="240"/>
    </location>
</feature>
<dbReference type="PANTHER" id="PTHR10071:SF281">
    <property type="entry name" value="BOX A-BINDING FACTOR-RELATED"/>
    <property type="match status" value="1"/>
</dbReference>
<dbReference type="CDD" id="cd00202">
    <property type="entry name" value="ZnF_GATA"/>
    <property type="match status" value="1"/>
</dbReference>
<dbReference type="SMART" id="SM00401">
    <property type="entry name" value="ZnF_GATA"/>
    <property type="match status" value="1"/>
</dbReference>
<keyword evidence="4" id="KW-0862">Zinc</keyword>
<dbReference type="STRING" id="329046.A0A1Y2CER4"/>
<reference evidence="9 10" key="1">
    <citation type="submission" date="2016-07" db="EMBL/GenBank/DDBJ databases">
        <title>Pervasive Adenine N6-methylation of Active Genes in Fungi.</title>
        <authorList>
            <consortium name="DOE Joint Genome Institute"/>
            <person name="Mondo S.J."/>
            <person name="Dannebaum R.O."/>
            <person name="Kuo R.C."/>
            <person name="Labutti K."/>
            <person name="Haridas S."/>
            <person name="Kuo A."/>
            <person name="Salamov A."/>
            <person name="Ahrendt S.R."/>
            <person name="Lipzen A."/>
            <person name="Sullivan W."/>
            <person name="Andreopoulos W.B."/>
            <person name="Clum A."/>
            <person name="Lindquist E."/>
            <person name="Daum C."/>
            <person name="Ramamoorthy G.K."/>
            <person name="Gryganskyi A."/>
            <person name="Culley D."/>
            <person name="Magnuson J.K."/>
            <person name="James T.Y."/>
            <person name="O'Malley M.A."/>
            <person name="Stajich J.E."/>
            <person name="Spatafora J.W."/>
            <person name="Visel A."/>
            <person name="Grigoriev I.V."/>
        </authorList>
    </citation>
    <scope>NUCLEOTIDE SEQUENCE [LARGE SCALE GENOMIC DNA]</scope>
    <source>
        <strain evidence="9 10">JEL800</strain>
    </source>
</reference>
<keyword evidence="3 6" id="KW-0863">Zinc-finger</keyword>
<dbReference type="GO" id="GO:0000981">
    <property type="term" value="F:DNA-binding transcription factor activity, RNA polymerase II-specific"/>
    <property type="evidence" value="ECO:0007669"/>
    <property type="project" value="TreeGrafter"/>
</dbReference>
<dbReference type="InterPro" id="IPR013088">
    <property type="entry name" value="Znf_NHR/GATA"/>
</dbReference>
<evidence type="ECO:0000256" key="7">
    <source>
        <dbReference type="SAM" id="MobiDB-lite"/>
    </source>
</evidence>
<feature type="region of interest" description="Disordered" evidence="7">
    <location>
        <begin position="237"/>
        <end position="295"/>
    </location>
</feature>
<organism evidence="9 10">
    <name type="scientific">Rhizoclosmatium globosum</name>
    <dbReference type="NCBI Taxonomy" id="329046"/>
    <lineage>
        <taxon>Eukaryota</taxon>
        <taxon>Fungi</taxon>
        <taxon>Fungi incertae sedis</taxon>
        <taxon>Chytridiomycota</taxon>
        <taxon>Chytridiomycota incertae sedis</taxon>
        <taxon>Chytridiomycetes</taxon>
        <taxon>Chytridiales</taxon>
        <taxon>Chytriomycetaceae</taxon>
        <taxon>Rhizoclosmatium</taxon>
    </lineage>
</organism>
<dbReference type="InterPro" id="IPR000679">
    <property type="entry name" value="Znf_GATA"/>
</dbReference>
<protein>
    <recommendedName>
        <fullName evidence="8">GATA-type domain-containing protein</fullName>
    </recommendedName>
</protein>
<feature type="compositionally biased region" description="Basic residues" evidence="7">
    <location>
        <begin position="254"/>
        <end position="270"/>
    </location>
</feature>
<dbReference type="GO" id="GO:0005634">
    <property type="term" value="C:nucleus"/>
    <property type="evidence" value="ECO:0007669"/>
    <property type="project" value="UniProtKB-SubCell"/>
</dbReference>
<feature type="compositionally biased region" description="Low complexity" evidence="7">
    <location>
        <begin position="144"/>
        <end position="153"/>
    </location>
</feature>
<feature type="region of interest" description="Disordered" evidence="7">
    <location>
        <begin position="144"/>
        <end position="182"/>
    </location>
</feature>
<dbReference type="SUPFAM" id="SSF57716">
    <property type="entry name" value="Glucocorticoid receptor-like (DNA-binding domain)"/>
    <property type="match status" value="1"/>
</dbReference>
<dbReference type="GO" id="GO:0000122">
    <property type="term" value="P:negative regulation of transcription by RNA polymerase II"/>
    <property type="evidence" value="ECO:0007669"/>
    <property type="project" value="TreeGrafter"/>
</dbReference>
<evidence type="ECO:0000256" key="6">
    <source>
        <dbReference type="PROSITE-ProRule" id="PRU00094"/>
    </source>
</evidence>
<dbReference type="Pfam" id="PF00320">
    <property type="entry name" value="GATA"/>
    <property type="match status" value="1"/>
</dbReference>
<dbReference type="PANTHER" id="PTHR10071">
    <property type="entry name" value="TRANSCRIPTION FACTOR GATA FAMILY MEMBER"/>
    <property type="match status" value="1"/>
</dbReference>
<dbReference type="GO" id="GO:0008270">
    <property type="term" value="F:zinc ion binding"/>
    <property type="evidence" value="ECO:0007669"/>
    <property type="project" value="UniProtKB-KW"/>
</dbReference>
<comment type="caution">
    <text evidence="9">The sequence shown here is derived from an EMBL/GenBank/DDBJ whole genome shotgun (WGS) entry which is preliminary data.</text>
</comment>
<evidence type="ECO:0000256" key="5">
    <source>
        <dbReference type="ARBA" id="ARBA00023242"/>
    </source>
</evidence>
<evidence type="ECO:0000313" key="10">
    <source>
        <dbReference type="Proteomes" id="UP000193642"/>
    </source>
</evidence>
<proteinExistence type="predicted"/>
<evidence type="ECO:0000256" key="2">
    <source>
        <dbReference type="ARBA" id="ARBA00022723"/>
    </source>
</evidence>
<evidence type="ECO:0000256" key="1">
    <source>
        <dbReference type="ARBA" id="ARBA00004123"/>
    </source>
</evidence>
<dbReference type="PRINTS" id="PR00619">
    <property type="entry name" value="GATAZNFINGER"/>
</dbReference>
<dbReference type="Proteomes" id="UP000193642">
    <property type="component" value="Unassembled WGS sequence"/>
</dbReference>